<evidence type="ECO:0008006" key="3">
    <source>
        <dbReference type="Google" id="ProtNLM"/>
    </source>
</evidence>
<proteinExistence type="predicted"/>
<organism evidence="1 2">
    <name type="scientific">Erwinia rhapontici</name>
    <name type="common">Pectobacterium rhapontici</name>
    <dbReference type="NCBI Taxonomy" id="55212"/>
    <lineage>
        <taxon>Bacteria</taxon>
        <taxon>Pseudomonadati</taxon>
        <taxon>Pseudomonadota</taxon>
        <taxon>Gammaproteobacteria</taxon>
        <taxon>Enterobacterales</taxon>
        <taxon>Erwiniaceae</taxon>
        <taxon>Erwinia</taxon>
    </lineage>
</organism>
<sequence length="216" mass="24400">MTTSPVYRNEKFIPRHFTGSIVENTQFINCDFSGCDLTDTRFLHCQFYDRESEQGCNFSRATLKDASFKHCDISMNNFRSVNALGIEISECRAQGADFRGASFMNMITTKSWFCSAFITKTNLSYANFSKVVLEKCELWENRWVGTHVLGATFSGSDLSGGEFSTFDWRSADFTHCDLTRSITSELDLRSTDLEGVKLDSAQVSILVERLGIMVVD</sequence>
<protein>
    <recommendedName>
        <fullName evidence="3">Fluoroquinolone resistance protein</fullName>
    </recommendedName>
</protein>
<dbReference type="Pfam" id="PF00805">
    <property type="entry name" value="Pentapeptide"/>
    <property type="match status" value="3"/>
</dbReference>
<dbReference type="NCBIfam" id="NF033086">
    <property type="entry name" value="penta_rpt_Qnr"/>
    <property type="match status" value="1"/>
</dbReference>
<dbReference type="Proteomes" id="UP000677515">
    <property type="component" value="Plasmid pERA53"/>
</dbReference>
<keyword evidence="2" id="KW-1185">Reference proteome</keyword>
<dbReference type="PANTHER" id="PTHR14136:SF17">
    <property type="entry name" value="BTB_POZ DOMAIN-CONTAINING PROTEIN KCTD9"/>
    <property type="match status" value="1"/>
</dbReference>
<dbReference type="Gene3D" id="2.160.20.80">
    <property type="entry name" value="E3 ubiquitin-protein ligase SopA"/>
    <property type="match status" value="1"/>
</dbReference>
<dbReference type="SUPFAM" id="SSF141571">
    <property type="entry name" value="Pentapeptide repeat-like"/>
    <property type="match status" value="1"/>
</dbReference>
<accession>A0ABM7N731</accession>
<gene>
    <name evidence="1" type="ORF">ERHA53_46200</name>
</gene>
<keyword evidence="1" id="KW-0614">Plasmid</keyword>
<dbReference type="RefSeq" id="WP_133846788.1">
    <property type="nucleotide sequence ID" value="NZ_AP024330.1"/>
</dbReference>
<dbReference type="PANTHER" id="PTHR14136">
    <property type="entry name" value="BTB_POZ DOMAIN-CONTAINING PROTEIN KCTD9"/>
    <property type="match status" value="1"/>
</dbReference>
<evidence type="ECO:0000313" key="1">
    <source>
        <dbReference type="EMBL" id="BCQ37277.1"/>
    </source>
</evidence>
<name>A0ABM7N731_ERWRD</name>
<dbReference type="InterPro" id="IPR001646">
    <property type="entry name" value="5peptide_repeat"/>
</dbReference>
<reference evidence="1 2" key="1">
    <citation type="submission" date="2021-01" db="EMBL/GenBank/DDBJ databases">
        <title>Complete genome sequence of Erwinia rhapontici MAFF 311153.</title>
        <authorList>
            <person name="Morohoshi T."/>
            <person name="Someya N."/>
        </authorList>
    </citation>
    <scope>NUCLEOTIDE SEQUENCE [LARGE SCALE GENOMIC DNA]</scope>
    <source>
        <strain evidence="1 2">MAFF 311153</strain>
        <plasmid evidence="1 2">pERA53</plasmid>
    </source>
</reference>
<dbReference type="InterPro" id="IPR051082">
    <property type="entry name" value="Pentapeptide-BTB/POZ_domain"/>
</dbReference>
<geneLocation type="plasmid" evidence="1 2">
    <name>pERA53</name>
</geneLocation>
<dbReference type="EMBL" id="AP024330">
    <property type="protein sequence ID" value="BCQ37277.1"/>
    <property type="molecule type" value="Genomic_DNA"/>
</dbReference>
<evidence type="ECO:0000313" key="2">
    <source>
        <dbReference type="Proteomes" id="UP000677515"/>
    </source>
</evidence>